<feature type="region of interest" description="Disordered" evidence="1">
    <location>
        <begin position="133"/>
        <end position="175"/>
    </location>
</feature>
<proteinExistence type="predicted"/>
<dbReference type="InterPro" id="IPR049280">
    <property type="entry name" value="DUF6852"/>
</dbReference>
<dbReference type="InterPro" id="IPR041218">
    <property type="entry name" value="DUF5606"/>
</dbReference>
<feature type="compositionally biased region" description="Low complexity" evidence="1">
    <location>
        <begin position="133"/>
        <end position="147"/>
    </location>
</feature>
<evidence type="ECO:0000256" key="1">
    <source>
        <dbReference type="SAM" id="MobiDB-lite"/>
    </source>
</evidence>
<accession>M7N8Q2</accession>
<keyword evidence="5" id="KW-1185">Reference proteome</keyword>
<dbReference type="Pfam" id="PF21186">
    <property type="entry name" value="DUF6852"/>
    <property type="match status" value="1"/>
</dbReference>
<feature type="compositionally biased region" description="Basic and acidic residues" evidence="1">
    <location>
        <begin position="148"/>
        <end position="175"/>
    </location>
</feature>
<sequence>MELREIASIAGKGGLYRIVKPTRSGVIVESIDGKNTRLVISANQRVSVLKEISIYTTTAEGTEPLENVLQAIYKEFGDDPGVDGNSSSEELRSFLQHILPTFDRERVYVSDIKKLVGWYGILLQHAPEVLQEGATATEEQAGEQATAADEKADKKETAPKAEKKPKAKAKAKDEK</sequence>
<organism evidence="4 5">
    <name type="scientific">Cesiribacter andamanensis AMV16</name>
    <dbReference type="NCBI Taxonomy" id="1279009"/>
    <lineage>
        <taxon>Bacteria</taxon>
        <taxon>Pseudomonadati</taxon>
        <taxon>Bacteroidota</taxon>
        <taxon>Cytophagia</taxon>
        <taxon>Cytophagales</taxon>
        <taxon>Cesiribacteraceae</taxon>
        <taxon>Cesiribacter</taxon>
    </lineage>
</organism>
<protein>
    <submittedName>
        <fullName evidence="4">Uncharacterized protein</fullName>
    </submittedName>
</protein>
<dbReference type="InterPro" id="IPR049281">
    <property type="entry name" value="BVU_3817-like_C_sf"/>
</dbReference>
<dbReference type="RefSeq" id="WP_009194672.1">
    <property type="nucleotide sequence ID" value="NZ_AODQ01000022.1"/>
</dbReference>
<feature type="domain" description="DUF6852" evidence="3">
    <location>
        <begin position="52"/>
        <end position="122"/>
    </location>
</feature>
<evidence type="ECO:0000259" key="2">
    <source>
        <dbReference type="Pfam" id="PF18347"/>
    </source>
</evidence>
<evidence type="ECO:0000313" key="4">
    <source>
        <dbReference type="EMBL" id="EMR03591.1"/>
    </source>
</evidence>
<dbReference type="Gene3D" id="1.10.10.1650">
    <property type="match status" value="1"/>
</dbReference>
<dbReference type="eggNOG" id="ENOG502ZPSM">
    <property type="taxonomic scope" value="Bacteria"/>
</dbReference>
<dbReference type="InterPro" id="IPR049282">
    <property type="entry name" value="BVU_3817_N_sf"/>
</dbReference>
<evidence type="ECO:0000313" key="5">
    <source>
        <dbReference type="Proteomes" id="UP000011910"/>
    </source>
</evidence>
<gene>
    <name evidence="4" type="ORF">ADICEAN_01272</name>
</gene>
<dbReference type="Proteomes" id="UP000011910">
    <property type="component" value="Unassembled WGS sequence"/>
</dbReference>
<comment type="caution">
    <text evidence="4">The sequence shown here is derived from an EMBL/GenBank/DDBJ whole genome shotgun (WGS) entry which is preliminary data.</text>
</comment>
<dbReference type="AlphaFoldDB" id="M7N8Q2"/>
<reference evidence="4 5" key="1">
    <citation type="journal article" date="2013" name="Genome Announc.">
        <title>Draft Genome Sequence of Cesiribacter andamanensis Strain AMV16T, Isolated from a Soil Sample from a Mud Volcano in the Andaman Islands, India.</title>
        <authorList>
            <person name="Shivaji S."/>
            <person name="Ara S."/>
            <person name="Begum Z."/>
            <person name="Srinivas T.N."/>
            <person name="Singh A."/>
            <person name="Kumar Pinnaka A."/>
        </authorList>
    </citation>
    <scope>NUCLEOTIDE SEQUENCE [LARGE SCALE GENOMIC DNA]</scope>
    <source>
        <strain evidence="4 5">AMV16</strain>
    </source>
</reference>
<name>M7N8Q2_9BACT</name>
<evidence type="ECO:0000259" key="3">
    <source>
        <dbReference type="Pfam" id="PF21186"/>
    </source>
</evidence>
<dbReference type="EMBL" id="AODQ01000022">
    <property type="protein sequence ID" value="EMR03591.1"/>
    <property type="molecule type" value="Genomic_DNA"/>
</dbReference>
<feature type="domain" description="DUF5606" evidence="2">
    <location>
        <begin position="3"/>
        <end position="49"/>
    </location>
</feature>
<dbReference type="OrthoDB" id="675198at2"/>
<dbReference type="Gene3D" id="2.30.30.730">
    <property type="match status" value="1"/>
</dbReference>
<dbReference type="PATRIC" id="fig|1279009.4.peg.1285"/>
<dbReference type="STRING" id="1279009.ADICEAN_01272"/>
<dbReference type="Pfam" id="PF18347">
    <property type="entry name" value="DUF5606"/>
    <property type="match status" value="1"/>
</dbReference>